<feature type="domain" description="Peptidase S9 prolyl oligopeptidase catalytic" evidence="7">
    <location>
        <begin position="487"/>
        <end position="690"/>
    </location>
</feature>
<dbReference type="Proteomes" id="UP000582231">
    <property type="component" value="Unassembled WGS sequence"/>
</dbReference>
<dbReference type="PANTHER" id="PTHR42881:SF2">
    <property type="entry name" value="PROLYL ENDOPEPTIDASE"/>
    <property type="match status" value="1"/>
</dbReference>
<evidence type="ECO:0000259" key="8">
    <source>
        <dbReference type="Pfam" id="PF02897"/>
    </source>
</evidence>
<dbReference type="RefSeq" id="WP_179727358.1">
    <property type="nucleotide sequence ID" value="NZ_BAABEF010000001.1"/>
</dbReference>
<proteinExistence type="inferred from homology"/>
<dbReference type="SUPFAM" id="SSF50993">
    <property type="entry name" value="Peptidase/esterase 'gauge' domain"/>
    <property type="match status" value="1"/>
</dbReference>
<dbReference type="Pfam" id="PF00326">
    <property type="entry name" value="Peptidase_S9"/>
    <property type="match status" value="1"/>
</dbReference>
<evidence type="ECO:0000256" key="3">
    <source>
        <dbReference type="ARBA" id="ARBA00011897"/>
    </source>
</evidence>
<evidence type="ECO:0000256" key="1">
    <source>
        <dbReference type="ARBA" id="ARBA00001070"/>
    </source>
</evidence>
<dbReference type="InterPro" id="IPR002470">
    <property type="entry name" value="Peptidase_S9A"/>
</dbReference>
<dbReference type="FunFam" id="3.40.50.1820:FF:000005">
    <property type="entry name" value="Prolyl endopeptidase"/>
    <property type="match status" value="1"/>
</dbReference>
<dbReference type="PRINTS" id="PR00862">
    <property type="entry name" value="PROLIGOPTASE"/>
</dbReference>
<evidence type="ECO:0000256" key="6">
    <source>
        <dbReference type="ARBA" id="ARBA00022825"/>
    </source>
</evidence>
<evidence type="ECO:0000256" key="2">
    <source>
        <dbReference type="ARBA" id="ARBA00005228"/>
    </source>
</evidence>
<evidence type="ECO:0000256" key="4">
    <source>
        <dbReference type="ARBA" id="ARBA00022670"/>
    </source>
</evidence>
<comment type="caution">
    <text evidence="9">The sequence shown here is derived from an EMBL/GenBank/DDBJ whole genome shotgun (WGS) entry which is preliminary data.</text>
</comment>
<keyword evidence="6" id="KW-0720">Serine protease</keyword>
<dbReference type="Gene3D" id="2.130.10.120">
    <property type="entry name" value="Prolyl oligopeptidase, N-terminal domain"/>
    <property type="match status" value="1"/>
</dbReference>
<organism evidence="9 10">
    <name type="scientific">Nocardioides kongjuensis</name>
    <dbReference type="NCBI Taxonomy" id="349522"/>
    <lineage>
        <taxon>Bacteria</taxon>
        <taxon>Bacillati</taxon>
        <taxon>Actinomycetota</taxon>
        <taxon>Actinomycetes</taxon>
        <taxon>Propionibacteriales</taxon>
        <taxon>Nocardioidaceae</taxon>
        <taxon>Nocardioides</taxon>
    </lineage>
</organism>
<sequence length="693" mass="74825">MSHPRTRRGDVVEELHGRRIADPYRWLEDPDSAETVDWVDRQNAHAEALLSALPERAWFRARLAEALGQPRAGCPTRAGGRYLVTRNDGTQDQDAWWLADSLDELRAGGRLVLDPDSWSPDGTTSVRDVSVSRDGRVLSAIVSEGGSDWCEVRLLDIDSGQPVIDAPIQTKYAAPTWLPDHRSYVYAAPRRERTMGGTDAEESGPMRVLRHRLGTSESSDEVLVDLPDLPRVVFESLQVSHDERWLLVTFADGTDQRTRVWAFALTDSAGRTAIGPPRKVVDEAVARFEVVRVVGDDLVCSTDLDADRGQVVALDLAAAAPVPRVLVPEAEDQLIGVLAAGDELIAVRLVDAQPCFERHSLDGERLGRLAAPAGALLPYGGLWADPGSEEFFLGISTITRPLQVLRGTVGTDDLEPLDDLVPPGGSYDPPEVTVTRVRAVSRDGTEIPYFHVRRSDHDPARAVPTLVYGYGGFGVPVGADFMPIYPAWLEAGGAIAIANLRGGGEFGTAWYDAGRLAHKQNVFDDFIAVGEHLLASGAADHLVLHGGSNGGLLVAAVLTQRPDLASVVLPAVGVMDLLRFHKFTFGAAWISDYGDPDDPDDFAVALAYSPLHNVRPARYPATMVVTGDHDDRVVPSHSHKFTATLQHAQQGPAPVITRIQRAAGHGAGKALSQVVAESGDMLAFAAHHVGLPR</sequence>
<dbReference type="InterPro" id="IPR001375">
    <property type="entry name" value="Peptidase_S9_cat"/>
</dbReference>
<evidence type="ECO:0000313" key="9">
    <source>
        <dbReference type="EMBL" id="NYD31206.1"/>
    </source>
</evidence>
<dbReference type="GO" id="GO:0070012">
    <property type="term" value="F:oligopeptidase activity"/>
    <property type="evidence" value="ECO:0007669"/>
    <property type="project" value="TreeGrafter"/>
</dbReference>
<dbReference type="InterPro" id="IPR051167">
    <property type="entry name" value="Prolyl_oligopep/macrocyclase"/>
</dbReference>
<dbReference type="InterPro" id="IPR023302">
    <property type="entry name" value="Pept_S9A_N"/>
</dbReference>
<dbReference type="SUPFAM" id="SSF53474">
    <property type="entry name" value="alpha/beta-Hydrolases"/>
    <property type="match status" value="1"/>
</dbReference>
<dbReference type="Pfam" id="PF02897">
    <property type="entry name" value="Peptidase_S9_N"/>
    <property type="match status" value="1"/>
</dbReference>
<evidence type="ECO:0000259" key="7">
    <source>
        <dbReference type="Pfam" id="PF00326"/>
    </source>
</evidence>
<reference evidence="9 10" key="1">
    <citation type="submission" date="2020-07" db="EMBL/GenBank/DDBJ databases">
        <title>Sequencing the genomes of 1000 actinobacteria strains.</title>
        <authorList>
            <person name="Klenk H.-P."/>
        </authorList>
    </citation>
    <scope>NUCLEOTIDE SEQUENCE [LARGE SCALE GENOMIC DNA]</scope>
    <source>
        <strain evidence="9 10">DSM 19082</strain>
    </source>
</reference>
<dbReference type="GO" id="GO:0005829">
    <property type="term" value="C:cytosol"/>
    <property type="evidence" value="ECO:0007669"/>
    <property type="project" value="TreeGrafter"/>
</dbReference>
<comment type="catalytic activity">
    <reaction evidence="1">
        <text>Hydrolysis of Pro-|-Xaa &gt;&gt; Ala-|-Xaa in oligopeptides.</text>
        <dbReference type="EC" id="3.4.21.26"/>
    </reaction>
</comment>
<name>A0A852RPN9_9ACTN</name>
<dbReference type="EMBL" id="JACCBF010000001">
    <property type="protein sequence ID" value="NYD31206.1"/>
    <property type="molecule type" value="Genomic_DNA"/>
</dbReference>
<dbReference type="GO" id="GO:0006508">
    <property type="term" value="P:proteolysis"/>
    <property type="evidence" value="ECO:0007669"/>
    <property type="project" value="UniProtKB-KW"/>
</dbReference>
<dbReference type="GO" id="GO:0004252">
    <property type="term" value="F:serine-type endopeptidase activity"/>
    <property type="evidence" value="ECO:0007669"/>
    <property type="project" value="UniProtKB-EC"/>
</dbReference>
<dbReference type="Gene3D" id="3.40.50.1820">
    <property type="entry name" value="alpha/beta hydrolase"/>
    <property type="match status" value="1"/>
</dbReference>
<dbReference type="EC" id="3.4.21.26" evidence="3"/>
<accession>A0A852RPN9</accession>
<keyword evidence="4" id="KW-0645">Protease</keyword>
<keyword evidence="5 9" id="KW-0378">Hydrolase</keyword>
<feature type="domain" description="Peptidase S9A N-terminal" evidence="8">
    <location>
        <begin position="5"/>
        <end position="417"/>
    </location>
</feature>
<gene>
    <name evidence="9" type="ORF">BJ958_002752</name>
</gene>
<dbReference type="InterPro" id="IPR029058">
    <property type="entry name" value="AB_hydrolase_fold"/>
</dbReference>
<keyword evidence="10" id="KW-1185">Reference proteome</keyword>
<dbReference type="AlphaFoldDB" id="A0A852RPN9"/>
<dbReference type="PANTHER" id="PTHR42881">
    <property type="entry name" value="PROLYL ENDOPEPTIDASE"/>
    <property type="match status" value="1"/>
</dbReference>
<evidence type="ECO:0000256" key="5">
    <source>
        <dbReference type="ARBA" id="ARBA00022801"/>
    </source>
</evidence>
<evidence type="ECO:0000313" key="10">
    <source>
        <dbReference type="Proteomes" id="UP000582231"/>
    </source>
</evidence>
<protein>
    <recommendedName>
        <fullName evidence="3">prolyl oligopeptidase</fullName>
        <ecNumber evidence="3">3.4.21.26</ecNumber>
    </recommendedName>
</protein>
<comment type="similarity">
    <text evidence="2">Belongs to the peptidase S9A family.</text>
</comment>